<gene>
    <name evidence="6" type="ORF">JZO70_09445</name>
</gene>
<proteinExistence type="inferred from homology"/>
<evidence type="ECO:0000259" key="5">
    <source>
        <dbReference type="PROSITE" id="PS50931"/>
    </source>
</evidence>
<dbReference type="InterPro" id="IPR036388">
    <property type="entry name" value="WH-like_DNA-bd_sf"/>
</dbReference>
<dbReference type="InterPro" id="IPR000847">
    <property type="entry name" value="LysR_HTH_N"/>
</dbReference>
<evidence type="ECO:0000313" key="6">
    <source>
        <dbReference type="EMBL" id="MBO1306384.1"/>
    </source>
</evidence>
<dbReference type="Proteomes" id="UP000664601">
    <property type="component" value="Unassembled WGS sequence"/>
</dbReference>
<organism evidence="6 7">
    <name type="scientific">Candidatus Enterococcus moelleringii</name>
    <dbReference type="NCBI Taxonomy" id="2815325"/>
    <lineage>
        <taxon>Bacteria</taxon>
        <taxon>Bacillati</taxon>
        <taxon>Bacillota</taxon>
        <taxon>Bacilli</taxon>
        <taxon>Lactobacillales</taxon>
        <taxon>Enterococcaceae</taxon>
        <taxon>Enterococcus</taxon>
    </lineage>
</organism>
<dbReference type="PRINTS" id="PR00039">
    <property type="entry name" value="HTHLYSR"/>
</dbReference>
<evidence type="ECO:0000256" key="3">
    <source>
        <dbReference type="ARBA" id="ARBA00023125"/>
    </source>
</evidence>
<keyword evidence="7" id="KW-1185">Reference proteome</keyword>
<name>A0ABS3L9S3_9ENTE</name>
<sequence>MNLKDLEYFQRLVRDKSFTKVAQAFHVSQPTVTYAIKRLEKELGADLIIRDQSHRSVVITKAGQILSKHISNMLKELSVAIREIDRLKEETLEFGLPPIIGNYYFPKLSTFLFKNDLMEHVNLIDGGSKDLYALLKRGKIDMALLGSTEPIRDPELYSELLVKKQFTIVVSPEHPLAQRKSVAFSELEHESFVLLNEHYVHPIAFDKFSQQAHFEPKIIYQSSNLNILKGMIKEQVGIGFLVELAINADDHLVSIPIEDRPQPDFLISLVQRENVLQTTYRNQISQIIREFSDVEKTAQTPE</sequence>
<accession>A0ABS3L9S3</accession>
<evidence type="ECO:0000313" key="7">
    <source>
        <dbReference type="Proteomes" id="UP000664601"/>
    </source>
</evidence>
<keyword evidence="2" id="KW-0805">Transcription regulation</keyword>
<dbReference type="Pfam" id="PF03466">
    <property type="entry name" value="LysR_substrate"/>
    <property type="match status" value="1"/>
</dbReference>
<dbReference type="InterPro" id="IPR036390">
    <property type="entry name" value="WH_DNA-bd_sf"/>
</dbReference>
<evidence type="ECO:0000256" key="1">
    <source>
        <dbReference type="ARBA" id="ARBA00009437"/>
    </source>
</evidence>
<dbReference type="Pfam" id="PF00126">
    <property type="entry name" value="HTH_1"/>
    <property type="match status" value="1"/>
</dbReference>
<dbReference type="Gene3D" id="1.10.10.10">
    <property type="entry name" value="Winged helix-like DNA-binding domain superfamily/Winged helix DNA-binding domain"/>
    <property type="match status" value="1"/>
</dbReference>
<dbReference type="EMBL" id="JAFREM010000015">
    <property type="protein sequence ID" value="MBO1306384.1"/>
    <property type="molecule type" value="Genomic_DNA"/>
</dbReference>
<dbReference type="SUPFAM" id="SSF53850">
    <property type="entry name" value="Periplasmic binding protein-like II"/>
    <property type="match status" value="1"/>
</dbReference>
<dbReference type="RefSeq" id="WP_207673313.1">
    <property type="nucleotide sequence ID" value="NZ_JAFREM010000015.1"/>
</dbReference>
<keyword evidence="4" id="KW-0804">Transcription</keyword>
<evidence type="ECO:0000256" key="4">
    <source>
        <dbReference type="ARBA" id="ARBA00023163"/>
    </source>
</evidence>
<dbReference type="SUPFAM" id="SSF46785">
    <property type="entry name" value="Winged helix' DNA-binding domain"/>
    <property type="match status" value="1"/>
</dbReference>
<evidence type="ECO:0000256" key="2">
    <source>
        <dbReference type="ARBA" id="ARBA00023015"/>
    </source>
</evidence>
<reference evidence="6 7" key="1">
    <citation type="submission" date="2021-03" db="EMBL/GenBank/DDBJ databases">
        <title>Enterococcal diversity collection.</title>
        <authorList>
            <person name="Gilmore M.S."/>
            <person name="Schwartzman J."/>
            <person name="Van Tyne D."/>
            <person name="Martin M."/>
            <person name="Earl A.M."/>
            <person name="Manson A.L."/>
            <person name="Straub T."/>
            <person name="Salamzade R."/>
            <person name="Saavedra J."/>
            <person name="Lebreton F."/>
            <person name="Prichula J."/>
            <person name="Schaufler K."/>
            <person name="Gaca A."/>
            <person name="Sgardioli B."/>
            <person name="Wagenaar J."/>
            <person name="Strong T."/>
        </authorList>
    </citation>
    <scope>NUCLEOTIDE SEQUENCE [LARGE SCALE GENOMIC DNA]</scope>
    <source>
        <strain evidence="6 7">669A</strain>
    </source>
</reference>
<comment type="similarity">
    <text evidence="1">Belongs to the LysR transcriptional regulatory family.</text>
</comment>
<dbReference type="InterPro" id="IPR005119">
    <property type="entry name" value="LysR_subst-bd"/>
</dbReference>
<feature type="domain" description="HTH lysR-type" evidence="5">
    <location>
        <begin position="1"/>
        <end position="60"/>
    </location>
</feature>
<dbReference type="PANTHER" id="PTHR30419:SF8">
    <property type="entry name" value="NITROGEN ASSIMILATION TRANSCRIPTIONAL ACTIVATOR-RELATED"/>
    <property type="match status" value="1"/>
</dbReference>
<dbReference type="PROSITE" id="PS50931">
    <property type="entry name" value="HTH_LYSR"/>
    <property type="match status" value="1"/>
</dbReference>
<dbReference type="Gene3D" id="3.40.190.290">
    <property type="match status" value="1"/>
</dbReference>
<dbReference type="PANTHER" id="PTHR30419">
    <property type="entry name" value="HTH-TYPE TRANSCRIPTIONAL REGULATOR YBHD"/>
    <property type="match status" value="1"/>
</dbReference>
<dbReference type="InterPro" id="IPR050950">
    <property type="entry name" value="HTH-type_LysR_regulators"/>
</dbReference>
<keyword evidence="3" id="KW-0238">DNA-binding</keyword>
<comment type="caution">
    <text evidence="6">The sequence shown here is derived from an EMBL/GenBank/DDBJ whole genome shotgun (WGS) entry which is preliminary data.</text>
</comment>
<protein>
    <submittedName>
        <fullName evidence="6">LysR family transcriptional regulator</fullName>
    </submittedName>
</protein>